<dbReference type="Gene3D" id="3.40.50.1220">
    <property type="entry name" value="TPP-binding domain"/>
    <property type="match status" value="1"/>
</dbReference>
<evidence type="ECO:0000256" key="2">
    <source>
        <dbReference type="ARBA" id="ARBA00023052"/>
    </source>
</evidence>
<accession>A0A1H9J3U5</accession>
<dbReference type="Proteomes" id="UP000198504">
    <property type="component" value="Unassembled WGS sequence"/>
</dbReference>
<dbReference type="PANTHER" id="PTHR42981:SF2">
    <property type="entry name" value="PYRUVATE DEHYDROGENASE [UBIQUINONE]"/>
    <property type="match status" value="1"/>
</dbReference>
<proteinExistence type="inferred from homology"/>
<dbReference type="SUPFAM" id="SSF52467">
    <property type="entry name" value="DHS-like NAD/FAD-binding domain"/>
    <property type="match status" value="1"/>
</dbReference>
<dbReference type="InterPro" id="IPR011766">
    <property type="entry name" value="TPP_enzyme_TPP-bd"/>
</dbReference>
<protein>
    <submittedName>
        <fullName evidence="7">Pyruvate dehydrogenase (Quinone)</fullName>
    </submittedName>
</protein>
<evidence type="ECO:0000256" key="1">
    <source>
        <dbReference type="ARBA" id="ARBA00007812"/>
    </source>
</evidence>
<dbReference type="InterPro" id="IPR047211">
    <property type="entry name" value="POXB-like"/>
</dbReference>
<dbReference type="STRING" id="1036181.SAMN05421756_10681"/>
<dbReference type="Pfam" id="PF00205">
    <property type="entry name" value="TPP_enzyme_M"/>
    <property type="match status" value="1"/>
</dbReference>
<dbReference type="PROSITE" id="PS00187">
    <property type="entry name" value="TPP_ENZYMES"/>
    <property type="match status" value="1"/>
</dbReference>
<dbReference type="NCBIfam" id="NF006129">
    <property type="entry name" value="PRK08273.1"/>
    <property type="match status" value="1"/>
</dbReference>
<dbReference type="GO" id="GO:0003824">
    <property type="term" value="F:catalytic activity"/>
    <property type="evidence" value="ECO:0007669"/>
    <property type="project" value="InterPro"/>
</dbReference>
<feature type="domain" description="Thiamine pyrophosphate enzyme TPP-binding" evidence="5">
    <location>
        <begin position="419"/>
        <end position="573"/>
    </location>
</feature>
<dbReference type="InterPro" id="IPR012000">
    <property type="entry name" value="Thiamin_PyroP_enz_cen_dom"/>
</dbReference>
<keyword evidence="7" id="KW-0670">Pyruvate</keyword>
<dbReference type="GO" id="GO:0030976">
    <property type="term" value="F:thiamine pyrophosphate binding"/>
    <property type="evidence" value="ECO:0007669"/>
    <property type="project" value="InterPro"/>
</dbReference>
<dbReference type="InterPro" id="IPR029061">
    <property type="entry name" value="THDP-binding"/>
</dbReference>
<evidence type="ECO:0000256" key="3">
    <source>
        <dbReference type="RuleBase" id="RU362132"/>
    </source>
</evidence>
<sequence length="633" mass="66806">MGRGVGEGCGGGGSDGGRLVRACDAEPVNVSEHIVERLHAWGVGRVYGYAGDGIGGVLAALAPRHEDEGPGHIDLVQVRHEETAAFAATADVKYGGNPIGCCVVTSGPGALHALNGVYDALLDRVPVVAVLGQTASTAIGTGYYQEVDLASVYKDVGRAYLQTITDASQVQHMVDRACRTALAERRPVVLIVPSDVQERDAVVDPPDAHGYVHTSTVPSTPVPGAVAADVARAAEVLNSGRKVALLVGAGALGHSEIVAQVADRLGAGAAKALLGKTVLDDRLPWVTGAIGLLGTTTSWHLMRHCDTLLIIGSRMPYSEYYPEPGQARAVQIDLDGAAMGLRYPTEVNLTGDAGATLAALLPLLEQHDDAWRDEIARHKRRWDDYSAERAAAKADPVNPEAVVRGISRRLPGDAVVAVDCGTATSWYARDLDLGPTHKGSLAGLLLSMGGGMPYAIAAKMANPDRPLLAMIGDGAMQMNGINELITVKRYWERWGNRSFVVLVLNNRDLSYVSWETRGTLGAPPDPEIAALPDVPYADWARLLGLDGARIDHPDQVDEVLDRAFAADRPFVIDAVVDANVPLIPPHLTASQLLLTAKAEFSGDPAFFGIVAEGVRESVVSKAKAVLGRHGSSD</sequence>
<dbReference type="InterPro" id="IPR029035">
    <property type="entry name" value="DHS-like_NAD/FAD-binding_dom"/>
</dbReference>
<reference evidence="8" key="1">
    <citation type="submission" date="2016-10" db="EMBL/GenBank/DDBJ databases">
        <authorList>
            <person name="Varghese N."/>
            <person name="Submissions S."/>
        </authorList>
    </citation>
    <scope>NUCLEOTIDE SEQUENCE [LARGE SCALE GENOMIC DNA]</scope>
    <source>
        <strain evidence="8">CGMCC 4.6856</strain>
    </source>
</reference>
<dbReference type="InterPro" id="IPR000399">
    <property type="entry name" value="TPP-bd_CS"/>
</dbReference>
<dbReference type="Pfam" id="PF02775">
    <property type="entry name" value="TPP_enzyme_C"/>
    <property type="match status" value="1"/>
</dbReference>
<evidence type="ECO:0000259" key="6">
    <source>
        <dbReference type="Pfam" id="PF02776"/>
    </source>
</evidence>
<dbReference type="GO" id="GO:0000287">
    <property type="term" value="F:magnesium ion binding"/>
    <property type="evidence" value="ECO:0007669"/>
    <property type="project" value="InterPro"/>
</dbReference>
<keyword evidence="8" id="KW-1185">Reference proteome</keyword>
<name>A0A1H9J3U5_9ACTN</name>
<dbReference type="InterPro" id="IPR012001">
    <property type="entry name" value="Thiamin_PyroP_enz_TPP-bd_dom"/>
</dbReference>
<comment type="similarity">
    <text evidence="1 3">Belongs to the TPP enzyme family.</text>
</comment>
<dbReference type="Gene3D" id="3.40.50.970">
    <property type="match status" value="2"/>
</dbReference>
<evidence type="ECO:0000259" key="4">
    <source>
        <dbReference type="Pfam" id="PF00205"/>
    </source>
</evidence>
<dbReference type="SUPFAM" id="SSF52518">
    <property type="entry name" value="Thiamin diphosphate-binding fold (THDP-binding)"/>
    <property type="match status" value="2"/>
</dbReference>
<dbReference type="AlphaFoldDB" id="A0A1H9J3U5"/>
<feature type="domain" description="Thiamine pyrophosphate enzyme N-terminal TPP-binding" evidence="6">
    <location>
        <begin position="29"/>
        <end position="150"/>
    </location>
</feature>
<keyword evidence="2 3" id="KW-0786">Thiamine pyrophosphate</keyword>
<evidence type="ECO:0000313" key="7">
    <source>
        <dbReference type="EMBL" id="SEQ81409.1"/>
    </source>
</evidence>
<organism evidence="7 8">
    <name type="scientific">Microlunatus flavus</name>
    <dbReference type="NCBI Taxonomy" id="1036181"/>
    <lineage>
        <taxon>Bacteria</taxon>
        <taxon>Bacillati</taxon>
        <taxon>Actinomycetota</taxon>
        <taxon>Actinomycetes</taxon>
        <taxon>Propionibacteriales</taxon>
        <taxon>Propionibacteriaceae</taxon>
        <taxon>Microlunatus</taxon>
    </lineage>
</organism>
<gene>
    <name evidence="7" type="ORF">SAMN05421756_10681</name>
</gene>
<feature type="domain" description="Thiamine pyrophosphate enzyme central" evidence="4">
    <location>
        <begin position="230"/>
        <end position="360"/>
    </location>
</feature>
<evidence type="ECO:0000259" key="5">
    <source>
        <dbReference type="Pfam" id="PF02775"/>
    </source>
</evidence>
<dbReference type="Pfam" id="PF02776">
    <property type="entry name" value="TPP_enzyme_N"/>
    <property type="match status" value="1"/>
</dbReference>
<dbReference type="PANTHER" id="PTHR42981">
    <property type="entry name" value="PYRUVATE DEHYDROGENASE [UBIQUINONE]"/>
    <property type="match status" value="1"/>
</dbReference>
<dbReference type="EMBL" id="FOFA01000006">
    <property type="protein sequence ID" value="SEQ81409.1"/>
    <property type="molecule type" value="Genomic_DNA"/>
</dbReference>
<evidence type="ECO:0000313" key="8">
    <source>
        <dbReference type="Proteomes" id="UP000198504"/>
    </source>
</evidence>